<dbReference type="Gene3D" id="3.10.450.50">
    <property type="match status" value="2"/>
</dbReference>
<accession>A0A1I3GSZ1</accession>
<organism evidence="1 2">
    <name type="scientific">Jannaschia pohangensis</name>
    <dbReference type="NCBI Taxonomy" id="390807"/>
    <lineage>
        <taxon>Bacteria</taxon>
        <taxon>Pseudomonadati</taxon>
        <taxon>Pseudomonadota</taxon>
        <taxon>Alphaproteobacteria</taxon>
        <taxon>Rhodobacterales</taxon>
        <taxon>Roseobacteraceae</taxon>
        <taxon>Jannaschia</taxon>
    </lineage>
</organism>
<dbReference type="InterPro" id="IPR009959">
    <property type="entry name" value="Cyclase_SnoaL-like"/>
</dbReference>
<dbReference type="GO" id="GO:0030638">
    <property type="term" value="P:polyketide metabolic process"/>
    <property type="evidence" value="ECO:0007669"/>
    <property type="project" value="InterPro"/>
</dbReference>
<dbReference type="Proteomes" id="UP000199110">
    <property type="component" value="Unassembled WGS sequence"/>
</dbReference>
<name>A0A1I3GSZ1_9RHOB</name>
<dbReference type="PANTHER" id="PTHR38436:SF1">
    <property type="entry name" value="ESTER CYCLASE"/>
    <property type="match status" value="1"/>
</dbReference>
<evidence type="ECO:0000313" key="2">
    <source>
        <dbReference type="Proteomes" id="UP000199110"/>
    </source>
</evidence>
<proteinExistence type="predicted"/>
<dbReference type="AlphaFoldDB" id="A0A1I3GSZ1"/>
<evidence type="ECO:0000313" key="1">
    <source>
        <dbReference type="EMBL" id="SFI26432.1"/>
    </source>
</evidence>
<dbReference type="RefSeq" id="WP_092776424.1">
    <property type="nucleotide sequence ID" value="NZ_FORA01000001.1"/>
</dbReference>
<keyword evidence="2" id="KW-1185">Reference proteome</keyword>
<dbReference type="SUPFAM" id="SSF54427">
    <property type="entry name" value="NTF2-like"/>
    <property type="match status" value="2"/>
</dbReference>
<gene>
    <name evidence="1" type="ORF">SAMN04488095_0314</name>
</gene>
<dbReference type="OrthoDB" id="1948945at2"/>
<reference evidence="1 2" key="1">
    <citation type="submission" date="2016-10" db="EMBL/GenBank/DDBJ databases">
        <authorList>
            <person name="de Groot N.N."/>
        </authorList>
    </citation>
    <scope>NUCLEOTIDE SEQUENCE [LARGE SCALE GENOMIC DNA]</scope>
    <source>
        <strain evidence="1 2">DSM 19073</strain>
    </source>
</reference>
<dbReference type="PANTHER" id="PTHR38436">
    <property type="entry name" value="POLYKETIDE CYCLASE SNOAL-LIKE DOMAIN"/>
    <property type="match status" value="1"/>
</dbReference>
<protein>
    <submittedName>
        <fullName evidence="1">SnoaL-like polyketide cyclase</fullName>
    </submittedName>
</protein>
<dbReference type="Pfam" id="PF07366">
    <property type="entry name" value="SnoaL"/>
    <property type="match status" value="2"/>
</dbReference>
<sequence length="315" mass="34621">MLERLTDCDAKAMAEAVTGFVADAAAVHLCHPLGDVTGGAGFVETAFDPLWQAMPDVERRVAISLRGTDAFGQDWLGQAGHYSGRFAQAFLGIPPTGRLAHLRFHEFYRIEDGRAVEVQAIWDLPDLMLQAGVWPMGPPLGQTGLVPGPMTQDGLRISGDGTRAMRIVGDMLDHLHLSPQGEAAMQLPRFWHPRCSWYGPGGIGTARGIRGFRDHHQIPFLDAMPDRRGHVDEGHFFGQGDYVGFTAWPGMSMTVTGGGWLGIAGAGQAITMRSLDFWRVEGDLIRENWVCVDLLHVWEQLGVDVLARMRELCRP</sequence>
<dbReference type="STRING" id="390807.SAMN04488095_0314"/>
<dbReference type="InterPro" id="IPR032710">
    <property type="entry name" value="NTF2-like_dom_sf"/>
</dbReference>
<dbReference type="EMBL" id="FORA01000001">
    <property type="protein sequence ID" value="SFI26432.1"/>
    <property type="molecule type" value="Genomic_DNA"/>
</dbReference>